<evidence type="ECO:0000256" key="10">
    <source>
        <dbReference type="ARBA" id="ARBA00048367"/>
    </source>
</evidence>
<feature type="region of interest" description="Disordered" evidence="11">
    <location>
        <begin position="258"/>
        <end position="309"/>
    </location>
</feature>
<dbReference type="GO" id="GO:0040019">
    <property type="term" value="P:positive regulation of embryonic development"/>
    <property type="evidence" value="ECO:0007669"/>
    <property type="project" value="EnsemblMetazoa"/>
</dbReference>
<comment type="similarity">
    <text evidence="2">Belongs to the protein kinase superfamily. CMGC Ser/Thr protein kinase family. CDC2/CDKX subfamily.</text>
</comment>
<name>G0MIB0_CAEBE</name>
<dbReference type="InterPro" id="IPR050108">
    <property type="entry name" value="CDK"/>
</dbReference>
<dbReference type="Pfam" id="PF00069">
    <property type="entry name" value="Pkinase"/>
    <property type="match status" value="1"/>
</dbReference>
<evidence type="ECO:0000256" key="9">
    <source>
        <dbReference type="ARBA" id="ARBA00047811"/>
    </source>
</evidence>
<feature type="compositionally biased region" description="Basic and acidic residues" evidence="11">
    <location>
        <begin position="122"/>
        <end position="160"/>
    </location>
</feature>
<dbReference type="OrthoDB" id="647at2759"/>
<dbReference type="Gene3D" id="3.30.200.20">
    <property type="entry name" value="Phosphorylase Kinase, domain 1"/>
    <property type="match status" value="1"/>
</dbReference>
<evidence type="ECO:0000256" key="6">
    <source>
        <dbReference type="ARBA" id="ARBA00022741"/>
    </source>
</evidence>
<feature type="region of interest" description="Disordered" evidence="11">
    <location>
        <begin position="48"/>
        <end position="106"/>
    </location>
</feature>
<dbReference type="GO" id="GO:0005634">
    <property type="term" value="C:nucleus"/>
    <property type="evidence" value="ECO:0007669"/>
    <property type="project" value="UniProtKB-SubCell"/>
</dbReference>
<evidence type="ECO:0000313" key="13">
    <source>
        <dbReference type="EMBL" id="EGT59441.1"/>
    </source>
</evidence>
<dbReference type="Proteomes" id="UP000008068">
    <property type="component" value="Unassembled WGS sequence"/>
</dbReference>
<comment type="subcellular location">
    <subcellularLocation>
        <location evidence="1">Nucleus</location>
    </subcellularLocation>
</comment>
<dbReference type="GO" id="GO:0007346">
    <property type="term" value="P:regulation of mitotic cell cycle"/>
    <property type="evidence" value="ECO:0007669"/>
    <property type="project" value="TreeGrafter"/>
</dbReference>
<dbReference type="GO" id="GO:0004693">
    <property type="term" value="F:cyclin-dependent protein serine/threonine kinase activity"/>
    <property type="evidence" value="ECO:0007669"/>
    <property type="project" value="UniProtKB-EC"/>
</dbReference>
<feature type="compositionally biased region" description="Acidic residues" evidence="11">
    <location>
        <begin position="276"/>
        <end position="295"/>
    </location>
</feature>
<dbReference type="GO" id="GO:0005524">
    <property type="term" value="F:ATP binding"/>
    <property type="evidence" value="ECO:0007669"/>
    <property type="project" value="UniProtKB-KW"/>
</dbReference>
<dbReference type="InterPro" id="IPR008271">
    <property type="entry name" value="Ser/Thr_kinase_AS"/>
</dbReference>
<comment type="catalytic activity">
    <reaction evidence="9">
        <text>L-threonyl-[protein] + ATP = O-phospho-L-threonyl-[protein] + ADP + H(+)</text>
        <dbReference type="Rhea" id="RHEA:46608"/>
        <dbReference type="Rhea" id="RHEA-COMP:11060"/>
        <dbReference type="Rhea" id="RHEA-COMP:11605"/>
        <dbReference type="ChEBI" id="CHEBI:15378"/>
        <dbReference type="ChEBI" id="CHEBI:30013"/>
        <dbReference type="ChEBI" id="CHEBI:30616"/>
        <dbReference type="ChEBI" id="CHEBI:61977"/>
        <dbReference type="ChEBI" id="CHEBI:456216"/>
        <dbReference type="EC" id="2.7.11.22"/>
    </reaction>
</comment>
<sequence>MSSSRHDRKRHQDEESDSRSSKYSKNSVSSLDISSYFSNFQQILLQERVLDERSRDKYREDRREPDKGYERGRRDDRYREDRYEGNKQCTKDREDTTETEGLRREVTVMTKKRYFKKFSLSSDRRRRDSRDRERDDRRDKRRDRSSTRSSDSGRSHESDHRRRTPVNRQTRESSQKPSTSDKEIEEALLFDRILDPNYKIKSNKVLEVEDVEMSPVELKEDTEISTFAFPNAVGPSKPSKAPKVVERDGTPAIRQVDRYKDHSGPVTPSTPSILGDAEEIEDLDESSSDENEEESEKYNLTPDHDDWDDLPEEEKILHKKAMERRKRLRHEDAVAKLPVYYPGLKGCQHIAEYSILNVIAEGTYGEVFRGKNIRTDEIVALKRFKMEEEKEGFPITALREINMLLKAGSHDNVVNVKQILLGNKVTDVYMAMEYVEHDIKSLIDKMRKKNQRFRTGQQKCLMFQLLSGIEYMHNLWILHRDLKTSNLLISHSGVLKIADFGLAREFGEASNIEKRMRLTPIVVTLWYRSIELLLQPNTYSTPVDMWSVGCIMAEFLAMSPLWKGENEPDQVILIFQMLGTPNEALWPDINQLKIWKSVQFDYYKPGGLKKKFRGEKLLNETGFNLLSGLLTMDPKKRLTASEALKHDWFKEHPVAVPRDQLPTFPANSELNVSPPKQKRPNRLEALLAEEDPERAELLRQFNVKADQVKSSDFQLKF</sequence>
<dbReference type="EMBL" id="GL379795">
    <property type="protein sequence ID" value="EGT59441.1"/>
    <property type="molecule type" value="Genomic_DNA"/>
</dbReference>
<dbReference type="HOGENOM" id="CLU_000288_91_3_1"/>
<comment type="catalytic activity">
    <reaction evidence="10">
        <text>L-seryl-[protein] + ATP = O-phospho-L-seryl-[protein] + ADP + H(+)</text>
        <dbReference type="Rhea" id="RHEA:17989"/>
        <dbReference type="Rhea" id="RHEA-COMP:9863"/>
        <dbReference type="Rhea" id="RHEA-COMP:11604"/>
        <dbReference type="ChEBI" id="CHEBI:15378"/>
        <dbReference type="ChEBI" id="CHEBI:29999"/>
        <dbReference type="ChEBI" id="CHEBI:30616"/>
        <dbReference type="ChEBI" id="CHEBI:83421"/>
        <dbReference type="ChEBI" id="CHEBI:456216"/>
        <dbReference type="EC" id="2.7.11.22"/>
    </reaction>
</comment>
<dbReference type="GO" id="GO:0005737">
    <property type="term" value="C:cytoplasm"/>
    <property type="evidence" value="ECO:0007669"/>
    <property type="project" value="EnsemblMetazoa"/>
</dbReference>
<evidence type="ECO:0000313" key="14">
    <source>
        <dbReference type="Proteomes" id="UP000008068"/>
    </source>
</evidence>
<dbReference type="FunFam" id="1.10.510.10:FF:000533">
    <property type="entry name" value="cyclin-dependent kinase 10"/>
    <property type="match status" value="1"/>
</dbReference>
<evidence type="ECO:0000256" key="7">
    <source>
        <dbReference type="ARBA" id="ARBA00022777"/>
    </source>
</evidence>
<feature type="compositionally biased region" description="Basic and acidic residues" evidence="11">
    <location>
        <begin position="169"/>
        <end position="182"/>
    </location>
</feature>
<keyword evidence="5" id="KW-0808">Transferase</keyword>
<dbReference type="EC" id="2.7.11.22" evidence="3"/>
<dbReference type="SUPFAM" id="SSF56112">
    <property type="entry name" value="Protein kinase-like (PK-like)"/>
    <property type="match status" value="1"/>
</dbReference>
<evidence type="ECO:0000256" key="11">
    <source>
        <dbReference type="SAM" id="MobiDB-lite"/>
    </source>
</evidence>
<keyword evidence="7" id="KW-0418">Kinase</keyword>
<feature type="compositionally biased region" description="Basic and acidic residues" evidence="11">
    <location>
        <begin position="10"/>
        <end position="20"/>
    </location>
</feature>
<dbReference type="AlphaFoldDB" id="G0MIB0"/>
<feature type="region of interest" description="Disordered" evidence="11">
    <location>
        <begin position="119"/>
        <end position="184"/>
    </location>
</feature>
<dbReference type="STRING" id="135651.G0MIB0"/>
<evidence type="ECO:0000256" key="8">
    <source>
        <dbReference type="ARBA" id="ARBA00022840"/>
    </source>
</evidence>
<feature type="domain" description="Protein kinase" evidence="12">
    <location>
        <begin position="353"/>
        <end position="649"/>
    </location>
</feature>
<evidence type="ECO:0000256" key="5">
    <source>
        <dbReference type="ARBA" id="ARBA00022679"/>
    </source>
</evidence>
<keyword evidence="8" id="KW-0067">ATP-binding</keyword>
<dbReference type="FunFam" id="3.30.200.20:FF:000054">
    <property type="entry name" value="Cyclin-dependent kinase 11B"/>
    <property type="match status" value="1"/>
</dbReference>
<proteinExistence type="inferred from homology"/>
<evidence type="ECO:0000256" key="3">
    <source>
        <dbReference type="ARBA" id="ARBA00012425"/>
    </source>
</evidence>
<dbReference type="SMART" id="SM00220">
    <property type="entry name" value="S_TKc"/>
    <property type="match status" value="1"/>
</dbReference>
<evidence type="ECO:0000256" key="1">
    <source>
        <dbReference type="ARBA" id="ARBA00004123"/>
    </source>
</evidence>
<dbReference type="PANTHER" id="PTHR24056">
    <property type="entry name" value="CELL DIVISION PROTEIN KINASE"/>
    <property type="match status" value="1"/>
</dbReference>
<dbReference type="InterPro" id="IPR011009">
    <property type="entry name" value="Kinase-like_dom_sf"/>
</dbReference>
<keyword evidence="14" id="KW-1185">Reference proteome</keyword>
<evidence type="ECO:0000259" key="12">
    <source>
        <dbReference type="PROSITE" id="PS50011"/>
    </source>
</evidence>
<dbReference type="InterPro" id="IPR000719">
    <property type="entry name" value="Prot_kinase_dom"/>
</dbReference>
<dbReference type="eggNOG" id="KOG0663">
    <property type="taxonomic scope" value="Eukaryota"/>
</dbReference>
<dbReference type="PROSITE" id="PS50011">
    <property type="entry name" value="PROTEIN_KINASE_DOM"/>
    <property type="match status" value="1"/>
</dbReference>
<feature type="region of interest" description="Disordered" evidence="11">
    <location>
        <begin position="1"/>
        <end position="28"/>
    </location>
</feature>
<dbReference type="PROSITE" id="PS00108">
    <property type="entry name" value="PROTEIN_KINASE_ST"/>
    <property type="match status" value="1"/>
</dbReference>
<gene>
    <name evidence="13" type="ORF">CAEBREN_32521</name>
</gene>
<dbReference type="PANTHER" id="PTHR24056:SF166">
    <property type="entry name" value="CYCLIN-DEPENDENT KINASE 11.2"/>
    <property type="match status" value="1"/>
</dbReference>
<organism evidence="14">
    <name type="scientific">Caenorhabditis brenneri</name>
    <name type="common">Nematode worm</name>
    <dbReference type="NCBI Taxonomy" id="135651"/>
    <lineage>
        <taxon>Eukaryota</taxon>
        <taxon>Metazoa</taxon>
        <taxon>Ecdysozoa</taxon>
        <taxon>Nematoda</taxon>
        <taxon>Chromadorea</taxon>
        <taxon>Rhabditida</taxon>
        <taxon>Rhabditina</taxon>
        <taxon>Rhabditomorpha</taxon>
        <taxon>Rhabditoidea</taxon>
        <taxon>Rhabditidae</taxon>
        <taxon>Peloderinae</taxon>
        <taxon>Caenorhabditis</taxon>
    </lineage>
</organism>
<evidence type="ECO:0000256" key="2">
    <source>
        <dbReference type="ARBA" id="ARBA00006485"/>
    </source>
</evidence>
<dbReference type="Gene3D" id="1.10.510.10">
    <property type="entry name" value="Transferase(Phosphotransferase) domain 1"/>
    <property type="match status" value="1"/>
</dbReference>
<dbReference type="InParanoid" id="G0MIB0"/>
<dbReference type="FunCoup" id="G0MIB0">
    <property type="interactions" value="2745"/>
</dbReference>
<protein>
    <recommendedName>
        <fullName evidence="3">cyclin-dependent kinase</fullName>
        <ecNumber evidence="3">2.7.11.22</ecNumber>
    </recommendedName>
</protein>
<accession>G0MIB0</accession>
<keyword evidence="6" id="KW-0547">Nucleotide-binding</keyword>
<keyword evidence="4" id="KW-0723">Serine/threonine-protein kinase</keyword>
<evidence type="ECO:0000256" key="4">
    <source>
        <dbReference type="ARBA" id="ARBA00022527"/>
    </source>
</evidence>
<reference evidence="14" key="1">
    <citation type="submission" date="2011-07" db="EMBL/GenBank/DDBJ databases">
        <authorList>
            <consortium name="Caenorhabditis brenneri Sequencing and Analysis Consortium"/>
            <person name="Wilson R.K."/>
        </authorList>
    </citation>
    <scope>NUCLEOTIDE SEQUENCE [LARGE SCALE GENOMIC DNA]</scope>
    <source>
        <strain evidence="14">PB2801</strain>
    </source>
</reference>